<evidence type="ECO:0000259" key="13">
    <source>
        <dbReference type="Pfam" id="PF01435"/>
    </source>
</evidence>
<evidence type="ECO:0000256" key="8">
    <source>
        <dbReference type="ARBA" id="ARBA00022833"/>
    </source>
</evidence>
<name>A0A1H8TJE1_9GAMM</name>
<evidence type="ECO:0000256" key="9">
    <source>
        <dbReference type="ARBA" id="ARBA00022989"/>
    </source>
</evidence>
<keyword evidence="8" id="KW-0862">Zinc</keyword>
<dbReference type="InterPro" id="IPR050083">
    <property type="entry name" value="HtpX_protease"/>
</dbReference>
<evidence type="ECO:0000256" key="2">
    <source>
        <dbReference type="ARBA" id="ARBA00004651"/>
    </source>
</evidence>
<keyword evidence="10" id="KW-0482">Metalloprotease</keyword>
<dbReference type="PANTHER" id="PTHR43221">
    <property type="entry name" value="PROTEASE HTPX"/>
    <property type="match status" value="1"/>
</dbReference>
<dbReference type="GO" id="GO:0006508">
    <property type="term" value="P:proteolysis"/>
    <property type="evidence" value="ECO:0007669"/>
    <property type="project" value="UniProtKB-KW"/>
</dbReference>
<protein>
    <submittedName>
        <fullName evidence="14">Zn-dependent protease with chaperone function</fullName>
    </submittedName>
</protein>
<reference evidence="14 15" key="1">
    <citation type="submission" date="2016-10" db="EMBL/GenBank/DDBJ databases">
        <authorList>
            <person name="de Groot N.N."/>
        </authorList>
    </citation>
    <scope>NUCLEOTIDE SEQUENCE [LARGE SCALE GENOMIC DNA]</scope>
    <source>
        <strain evidence="14 15">CGMCC 1.6291</strain>
    </source>
</reference>
<keyword evidence="4 14" id="KW-0645">Protease</keyword>
<keyword evidence="3" id="KW-1003">Cell membrane</keyword>
<dbReference type="Pfam" id="PF01435">
    <property type="entry name" value="Peptidase_M48"/>
    <property type="match status" value="1"/>
</dbReference>
<comment type="cofactor">
    <cofactor evidence="1">
        <name>Zn(2+)</name>
        <dbReference type="ChEBI" id="CHEBI:29105"/>
    </cofactor>
</comment>
<feature type="transmembrane region" description="Helical" evidence="12">
    <location>
        <begin position="18"/>
        <end position="42"/>
    </location>
</feature>
<gene>
    <name evidence="14" type="ORF">SAMN04488052_104237</name>
</gene>
<keyword evidence="6" id="KW-0479">Metal-binding</keyword>
<accession>A0A1H8TJE1</accession>
<evidence type="ECO:0000256" key="11">
    <source>
        <dbReference type="ARBA" id="ARBA00023136"/>
    </source>
</evidence>
<dbReference type="RefSeq" id="WP_171909898.1">
    <property type="nucleotide sequence ID" value="NZ_FOEG01000004.1"/>
</dbReference>
<keyword evidence="9 12" id="KW-1133">Transmembrane helix</keyword>
<keyword evidence="11 12" id="KW-0472">Membrane</keyword>
<evidence type="ECO:0000256" key="1">
    <source>
        <dbReference type="ARBA" id="ARBA00001947"/>
    </source>
</evidence>
<feature type="domain" description="Peptidase M48" evidence="13">
    <location>
        <begin position="114"/>
        <end position="330"/>
    </location>
</feature>
<dbReference type="InterPro" id="IPR001915">
    <property type="entry name" value="Peptidase_M48"/>
</dbReference>
<evidence type="ECO:0000256" key="7">
    <source>
        <dbReference type="ARBA" id="ARBA00022801"/>
    </source>
</evidence>
<dbReference type="GO" id="GO:0004222">
    <property type="term" value="F:metalloendopeptidase activity"/>
    <property type="evidence" value="ECO:0007669"/>
    <property type="project" value="InterPro"/>
</dbReference>
<keyword evidence="15" id="KW-1185">Reference proteome</keyword>
<dbReference type="PANTHER" id="PTHR43221:SF1">
    <property type="entry name" value="PROTEASE HTPX"/>
    <property type="match status" value="1"/>
</dbReference>
<evidence type="ECO:0000313" key="15">
    <source>
        <dbReference type="Proteomes" id="UP000199657"/>
    </source>
</evidence>
<dbReference type="Gene3D" id="3.30.2010.10">
    <property type="entry name" value="Metalloproteases ('zincins'), catalytic domain"/>
    <property type="match status" value="1"/>
</dbReference>
<evidence type="ECO:0000256" key="5">
    <source>
        <dbReference type="ARBA" id="ARBA00022692"/>
    </source>
</evidence>
<evidence type="ECO:0000256" key="6">
    <source>
        <dbReference type="ARBA" id="ARBA00022723"/>
    </source>
</evidence>
<dbReference type="GO" id="GO:0005886">
    <property type="term" value="C:plasma membrane"/>
    <property type="evidence" value="ECO:0007669"/>
    <property type="project" value="UniProtKB-SubCell"/>
</dbReference>
<evidence type="ECO:0000256" key="10">
    <source>
        <dbReference type="ARBA" id="ARBA00023049"/>
    </source>
</evidence>
<keyword evidence="5 12" id="KW-0812">Transmembrane</keyword>
<evidence type="ECO:0000313" key="14">
    <source>
        <dbReference type="EMBL" id="SEO90965.1"/>
    </source>
</evidence>
<comment type="subcellular location">
    <subcellularLocation>
        <location evidence="2">Cell membrane</location>
        <topology evidence="2">Multi-pass membrane protein</topology>
    </subcellularLocation>
</comment>
<dbReference type="GO" id="GO:0046872">
    <property type="term" value="F:metal ion binding"/>
    <property type="evidence" value="ECO:0007669"/>
    <property type="project" value="UniProtKB-KW"/>
</dbReference>
<evidence type="ECO:0000256" key="3">
    <source>
        <dbReference type="ARBA" id="ARBA00022475"/>
    </source>
</evidence>
<evidence type="ECO:0000256" key="12">
    <source>
        <dbReference type="SAM" id="Phobius"/>
    </source>
</evidence>
<organism evidence="14 15">
    <name type="scientific">Aquisalimonas asiatica</name>
    <dbReference type="NCBI Taxonomy" id="406100"/>
    <lineage>
        <taxon>Bacteria</taxon>
        <taxon>Pseudomonadati</taxon>
        <taxon>Pseudomonadota</taxon>
        <taxon>Gammaproteobacteria</taxon>
        <taxon>Chromatiales</taxon>
        <taxon>Ectothiorhodospiraceae</taxon>
        <taxon>Aquisalimonas</taxon>
    </lineage>
</organism>
<sequence>MPTAFFERQKQARWRTAYLLLLFTGVVLGLLVVLNGALLFALEPALLMGGARGVSMGEAVSGHATVLSVATGVALLGLGFFTARMALRLRAGGRVIAVDMGADAVQAATTDPAERRLRNVVGEMALAAGVIAPGVYVMQREPGINAFAAGFAPSDAVVVVTRGALDRLERDELQGVVAHEFSHIVNGDTRLNTLLIAIVHGLEALAISSGDHVGARHGGHRPPATLVLGWAAYVAGLLGVLCSRLVKAAIVRQREWLADAAAVQYTRYPEGLAGALKKIAAGRRLGSALLAPRRREVSHMLFAPGLGFADEWPPLLASHPPVARRIEALDPRFDAGDLDAIRDAMLDAMRRRAQEAGEEADDRATPAAESVLAPGADTVTHTALIAAATGALVAGSDQARALHAGVPGRLSAAARSRDEVAALVLCLLLADDAVIRRQQLDAVESCLGGGVRATVAALLAEYGRPVQPRDRLPLLELALPTLADVPEDDARRLIAAAARIARLDRIDGRIRVHAYALLRLLQIRLQAHAHGHARADASPLYRVLDSAAVVMALFAWHAHAGDHTLAEQAYARGMDAMLVPRAPAFHVPDDWVVALTGSLRSLEGLDADGKRCLVTGLLAVVVGEDGVGANVAELLRVVTVSLQFPLPLVLPGDALVADAT</sequence>
<dbReference type="Proteomes" id="UP000199657">
    <property type="component" value="Unassembled WGS sequence"/>
</dbReference>
<dbReference type="STRING" id="406100.SAMN04488052_104237"/>
<keyword evidence="7" id="KW-0378">Hydrolase</keyword>
<proteinExistence type="predicted"/>
<dbReference type="AlphaFoldDB" id="A0A1H8TJE1"/>
<dbReference type="EMBL" id="FOEG01000004">
    <property type="protein sequence ID" value="SEO90965.1"/>
    <property type="molecule type" value="Genomic_DNA"/>
</dbReference>
<evidence type="ECO:0000256" key="4">
    <source>
        <dbReference type="ARBA" id="ARBA00022670"/>
    </source>
</evidence>
<feature type="transmembrane region" description="Helical" evidence="12">
    <location>
        <begin position="62"/>
        <end position="81"/>
    </location>
</feature>